<proteinExistence type="predicted"/>
<reference evidence="2" key="1">
    <citation type="journal article" date="2014" name="Front. Microbiol.">
        <title>High frequency of phylogenetically diverse reductive dehalogenase-homologous genes in deep subseafloor sedimentary metagenomes.</title>
        <authorList>
            <person name="Kawai M."/>
            <person name="Futagami T."/>
            <person name="Toyoda A."/>
            <person name="Takaki Y."/>
            <person name="Nishi S."/>
            <person name="Hori S."/>
            <person name="Arai W."/>
            <person name="Tsubouchi T."/>
            <person name="Morono Y."/>
            <person name="Uchiyama I."/>
            <person name="Ito T."/>
            <person name="Fujiyama A."/>
            <person name="Inagaki F."/>
            <person name="Takami H."/>
        </authorList>
    </citation>
    <scope>NUCLEOTIDE SEQUENCE</scope>
    <source>
        <strain evidence="2">Expedition CK06-06</strain>
    </source>
</reference>
<organism evidence="2">
    <name type="scientific">marine sediment metagenome</name>
    <dbReference type="NCBI Taxonomy" id="412755"/>
    <lineage>
        <taxon>unclassified sequences</taxon>
        <taxon>metagenomes</taxon>
        <taxon>ecological metagenomes</taxon>
    </lineage>
</organism>
<dbReference type="AlphaFoldDB" id="X1GAL9"/>
<keyword evidence="1" id="KW-0812">Transmembrane</keyword>
<evidence type="ECO:0000313" key="2">
    <source>
        <dbReference type="EMBL" id="GAH30053.1"/>
    </source>
</evidence>
<keyword evidence="1" id="KW-1133">Transmembrane helix</keyword>
<feature type="transmembrane region" description="Helical" evidence="1">
    <location>
        <begin position="21"/>
        <end position="41"/>
    </location>
</feature>
<protein>
    <submittedName>
        <fullName evidence="2">Uncharacterized protein</fullName>
    </submittedName>
</protein>
<keyword evidence="1" id="KW-0472">Membrane</keyword>
<sequence>MSIRRISVLLNKELRYGFKSYFFIFAIVAPLTFTIFMNLLFGSLFSGKPKLGVINQGHSQIVNSLKNM</sequence>
<name>X1GAL9_9ZZZZ</name>
<evidence type="ECO:0000256" key="1">
    <source>
        <dbReference type="SAM" id="Phobius"/>
    </source>
</evidence>
<comment type="caution">
    <text evidence="2">The sequence shown here is derived from an EMBL/GenBank/DDBJ whole genome shotgun (WGS) entry which is preliminary data.</text>
</comment>
<gene>
    <name evidence="2" type="ORF">S03H2_06089</name>
</gene>
<accession>X1GAL9</accession>
<feature type="non-terminal residue" evidence="2">
    <location>
        <position position="68"/>
    </location>
</feature>
<dbReference type="EMBL" id="BARU01002614">
    <property type="protein sequence ID" value="GAH30053.1"/>
    <property type="molecule type" value="Genomic_DNA"/>
</dbReference>